<gene>
    <name evidence="1" type="ORF">T03_12690</name>
</gene>
<name>A0A0V1CDH0_TRIBR</name>
<comment type="caution">
    <text evidence="1">The sequence shown here is derived from an EMBL/GenBank/DDBJ whole genome shotgun (WGS) entry which is preliminary data.</text>
</comment>
<evidence type="ECO:0000313" key="1">
    <source>
        <dbReference type="EMBL" id="KRY47332.1"/>
    </source>
</evidence>
<reference evidence="1 2" key="1">
    <citation type="submission" date="2015-01" db="EMBL/GenBank/DDBJ databases">
        <title>Evolution of Trichinella species and genotypes.</title>
        <authorList>
            <person name="Korhonen P.K."/>
            <person name="Edoardo P."/>
            <person name="Giuseppe L.R."/>
            <person name="Gasser R.B."/>
        </authorList>
    </citation>
    <scope>NUCLEOTIDE SEQUENCE [LARGE SCALE GENOMIC DNA]</scope>
    <source>
        <strain evidence="1">ISS120</strain>
    </source>
</reference>
<dbReference type="EMBL" id="JYDI01000246">
    <property type="protein sequence ID" value="KRY47332.1"/>
    <property type="molecule type" value="Genomic_DNA"/>
</dbReference>
<accession>A0A0V1CDH0</accession>
<organism evidence="1 2">
    <name type="scientific">Trichinella britovi</name>
    <name type="common">Parasitic roundworm</name>
    <dbReference type="NCBI Taxonomy" id="45882"/>
    <lineage>
        <taxon>Eukaryota</taxon>
        <taxon>Metazoa</taxon>
        <taxon>Ecdysozoa</taxon>
        <taxon>Nematoda</taxon>
        <taxon>Enoplea</taxon>
        <taxon>Dorylaimia</taxon>
        <taxon>Trichinellida</taxon>
        <taxon>Trichinellidae</taxon>
        <taxon>Trichinella</taxon>
    </lineage>
</organism>
<dbReference type="Proteomes" id="UP000054653">
    <property type="component" value="Unassembled WGS sequence"/>
</dbReference>
<sequence length="66" mass="7332">MNFVLHTSPSYATAFDPDTQVLNVNNSIRISGAYILPPLRRETRSTITDACWLQHQQLGNVLGDSS</sequence>
<proteinExistence type="predicted"/>
<protein>
    <submittedName>
        <fullName evidence="1">Uncharacterized protein</fullName>
    </submittedName>
</protein>
<keyword evidence="2" id="KW-1185">Reference proteome</keyword>
<evidence type="ECO:0000313" key="2">
    <source>
        <dbReference type="Proteomes" id="UP000054653"/>
    </source>
</evidence>
<dbReference type="AlphaFoldDB" id="A0A0V1CDH0"/>